<evidence type="ECO:0000313" key="2">
    <source>
        <dbReference type="EMBL" id="KAK4027116.1"/>
    </source>
</evidence>
<organism evidence="2 3">
    <name type="scientific">Daphnia magna</name>
    <dbReference type="NCBI Taxonomy" id="35525"/>
    <lineage>
        <taxon>Eukaryota</taxon>
        <taxon>Metazoa</taxon>
        <taxon>Ecdysozoa</taxon>
        <taxon>Arthropoda</taxon>
        <taxon>Crustacea</taxon>
        <taxon>Branchiopoda</taxon>
        <taxon>Diplostraca</taxon>
        <taxon>Cladocera</taxon>
        <taxon>Anomopoda</taxon>
        <taxon>Daphniidae</taxon>
        <taxon>Daphnia</taxon>
    </lineage>
</organism>
<gene>
    <name evidence="2" type="ORF">OUZ56_016131</name>
</gene>
<evidence type="ECO:0000313" key="3">
    <source>
        <dbReference type="Proteomes" id="UP001234178"/>
    </source>
</evidence>
<dbReference type="EMBL" id="JAOYFB010000038">
    <property type="protein sequence ID" value="KAK4027116.1"/>
    <property type="molecule type" value="Genomic_DNA"/>
</dbReference>
<evidence type="ECO:0000259" key="1">
    <source>
        <dbReference type="Pfam" id="PF24764"/>
    </source>
</evidence>
<protein>
    <recommendedName>
        <fullName evidence="1">Integrase core domain-containing protein</fullName>
    </recommendedName>
</protein>
<reference evidence="2 3" key="1">
    <citation type="journal article" date="2023" name="Nucleic Acids Res.">
        <title>The hologenome of Daphnia magna reveals possible DNA methylation and microbiome-mediated evolution of the host genome.</title>
        <authorList>
            <person name="Chaturvedi A."/>
            <person name="Li X."/>
            <person name="Dhandapani V."/>
            <person name="Marshall H."/>
            <person name="Kissane S."/>
            <person name="Cuenca-Cambronero M."/>
            <person name="Asole G."/>
            <person name="Calvet F."/>
            <person name="Ruiz-Romero M."/>
            <person name="Marangio P."/>
            <person name="Guigo R."/>
            <person name="Rago D."/>
            <person name="Mirbahai L."/>
            <person name="Eastwood N."/>
            <person name="Colbourne J.K."/>
            <person name="Zhou J."/>
            <person name="Mallon E."/>
            <person name="Orsini L."/>
        </authorList>
    </citation>
    <scope>NUCLEOTIDE SEQUENCE [LARGE SCALE GENOMIC DNA]</scope>
    <source>
        <strain evidence="2">LRV0_1</strain>
    </source>
</reference>
<dbReference type="PANTHER" id="PTHR46791">
    <property type="entry name" value="EXPRESSED PROTEIN"/>
    <property type="match status" value="1"/>
</dbReference>
<dbReference type="InterPro" id="IPR058913">
    <property type="entry name" value="Integrase_dom_put"/>
</dbReference>
<dbReference type="Proteomes" id="UP001234178">
    <property type="component" value="Unassembled WGS sequence"/>
</dbReference>
<keyword evidence="3" id="KW-1185">Reference proteome</keyword>
<feature type="domain" description="Integrase core" evidence="1">
    <location>
        <begin position="127"/>
        <end position="188"/>
    </location>
</feature>
<comment type="caution">
    <text evidence="2">The sequence shown here is derived from an EMBL/GenBank/DDBJ whole genome shotgun (WGS) entry which is preliminary data.</text>
</comment>
<sequence length="278" mass="32103">MERTALNQRIPVTKIAELLNISKRTLFRVLNETNHTARPKYTKISDAQLDACLTNMLRSNPKFGLQMFKGCTISKNIVLKQKQLGESCRRVRQKENAPMIQRIKRREYKVRAPLSLWHIDGHHKMDRSDEGRENVLVADFMINARGVYRKSFRTGFSVHNQRVERLWRDTIERCTSTFMEMFNWLRFNSTFATNFSGSMELSSYSNRKGHVSYGTIADVDGRKRKWNFRRGTNGTHSEASRVDVVLILPSRTWLDKPSGSPASRDSGPTLSSVLFLQA</sequence>
<name>A0ABR0APV4_9CRUS</name>
<accession>A0ABR0APV4</accession>
<proteinExistence type="predicted"/>
<dbReference type="PANTHER" id="PTHR46791:SF5">
    <property type="entry name" value="CLR5 DOMAIN-CONTAINING PROTEIN-RELATED"/>
    <property type="match status" value="1"/>
</dbReference>
<dbReference type="Pfam" id="PF24764">
    <property type="entry name" value="rva_4"/>
    <property type="match status" value="1"/>
</dbReference>